<dbReference type="Proteomes" id="UP000664521">
    <property type="component" value="Unassembled WGS sequence"/>
</dbReference>
<keyword evidence="12" id="KW-1185">Reference proteome</keyword>
<dbReference type="OrthoDB" id="422156at2759"/>
<evidence type="ECO:0000256" key="5">
    <source>
        <dbReference type="ARBA" id="ARBA00022927"/>
    </source>
</evidence>
<evidence type="ECO:0000256" key="10">
    <source>
        <dbReference type="SAM" id="MobiDB-lite"/>
    </source>
</evidence>
<feature type="compositionally biased region" description="Polar residues" evidence="10">
    <location>
        <begin position="1"/>
        <end position="35"/>
    </location>
</feature>
<comment type="subunit">
    <text evidence="9">Component of several multiprotein Golgi SNARE complexes.</text>
</comment>
<dbReference type="PANTHER" id="PTHR21094:SF2">
    <property type="entry name" value="GOLGI SNAP RECEPTOR COMPLEX MEMBER 1"/>
    <property type="match status" value="1"/>
</dbReference>
<evidence type="ECO:0000256" key="9">
    <source>
        <dbReference type="PIRNR" id="PIRNR027109"/>
    </source>
</evidence>
<evidence type="ECO:0000313" key="11">
    <source>
        <dbReference type="EMBL" id="CAF9934325.1"/>
    </source>
</evidence>
<comment type="subcellular location">
    <subcellularLocation>
        <location evidence="1">Golgi apparatus membrane</location>
        <topology evidence="1">Single-pass type IV membrane protein</topology>
    </subcellularLocation>
</comment>
<sequence>MASSTGSGWAQLRQQARSLETQTETLFHSYSQLSQTPNIPPTPTEEEQKLESQLEDLLERREKLIAQLTRLLTSEPAATTSALKSSNLTRHRSLLTSDTAELSRQRTTLSTARTRANLISNIHDDINAYRASNPEAAEADYMLDERRRIEESHGVVDNVLAQAYAVNEGFGVQREMLAGVQRRIGQAAGKVPGINGLIGRIGAKRRRDGFILVGPVFSLPPFYRMGFGTGCVVLRWS</sequence>
<evidence type="ECO:0000256" key="3">
    <source>
        <dbReference type="ARBA" id="ARBA00022448"/>
    </source>
</evidence>
<dbReference type="AlphaFoldDB" id="A0A8H3IYL1"/>
<comment type="caution">
    <text evidence="11">The sequence shown here is derived from an EMBL/GenBank/DDBJ whole genome shotgun (WGS) entry which is preliminary data.</text>
</comment>
<evidence type="ECO:0000256" key="2">
    <source>
        <dbReference type="ARBA" id="ARBA00008473"/>
    </source>
</evidence>
<keyword evidence="7 9" id="KW-0333">Golgi apparatus</keyword>
<dbReference type="GO" id="GO:0005797">
    <property type="term" value="C:Golgi medial cisterna"/>
    <property type="evidence" value="ECO:0007669"/>
    <property type="project" value="TreeGrafter"/>
</dbReference>
<gene>
    <name evidence="11" type="ORF">HETSPECPRED_009181</name>
</gene>
<dbReference type="GO" id="GO:0031201">
    <property type="term" value="C:SNARE complex"/>
    <property type="evidence" value="ECO:0007669"/>
    <property type="project" value="TreeGrafter"/>
</dbReference>
<dbReference type="PANTHER" id="PTHR21094">
    <property type="entry name" value="GOS-28 SNARE- RELATED"/>
    <property type="match status" value="1"/>
</dbReference>
<comment type="similarity">
    <text evidence="2 9">Belongs to the GOSR1 family.</text>
</comment>
<dbReference type="GO" id="GO:0000139">
    <property type="term" value="C:Golgi membrane"/>
    <property type="evidence" value="ECO:0007669"/>
    <property type="project" value="UniProtKB-SubCell"/>
</dbReference>
<dbReference type="Pfam" id="PF12352">
    <property type="entry name" value="V-SNARE_C"/>
    <property type="match status" value="1"/>
</dbReference>
<dbReference type="GO" id="GO:0006906">
    <property type="term" value="P:vesicle fusion"/>
    <property type="evidence" value="ECO:0007669"/>
    <property type="project" value="TreeGrafter"/>
</dbReference>
<evidence type="ECO:0000256" key="7">
    <source>
        <dbReference type="ARBA" id="ARBA00023034"/>
    </source>
</evidence>
<feature type="region of interest" description="Disordered" evidence="10">
    <location>
        <begin position="1"/>
        <end position="49"/>
    </location>
</feature>
<reference evidence="11" key="1">
    <citation type="submission" date="2021-03" db="EMBL/GenBank/DDBJ databases">
        <authorList>
            <person name="Tagirdzhanova G."/>
        </authorList>
    </citation>
    <scope>NUCLEOTIDE SEQUENCE</scope>
</reference>
<keyword evidence="8 9" id="KW-0472">Membrane</keyword>
<dbReference type="EMBL" id="CAJPDS010000074">
    <property type="protein sequence ID" value="CAF9934325.1"/>
    <property type="molecule type" value="Genomic_DNA"/>
</dbReference>
<name>A0A8H3IYL1_9LECA</name>
<evidence type="ECO:0000313" key="12">
    <source>
        <dbReference type="Proteomes" id="UP000664521"/>
    </source>
</evidence>
<keyword evidence="5 9" id="KW-0653">Protein transport</keyword>
<comment type="function">
    <text evidence="9">Involved in transport from the ER to the Golgi apparatus as well as in intra-Golgi transport. It belongs to a super-family of proteins called t-SNAREs or soluble NSF (N-ethylmaleimide-sensitive factor) attachment protein receptor.</text>
</comment>
<dbReference type="GO" id="GO:0006888">
    <property type="term" value="P:endoplasmic reticulum to Golgi vesicle-mediated transport"/>
    <property type="evidence" value="ECO:0007669"/>
    <property type="project" value="InterPro"/>
</dbReference>
<proteinExistence type="inferred from homology"/>
<evidence type="ECO:0000256" key="4">
    <source>
        <dbReference type="ARBA" id="ARBA00022692"/>
    </source>
</evidence>
<keyword evidence="6" id="KW-1133">Transmembrane helix</keyword>
<dbReference type="GO" id="GO:0048219">
    <property type="term" value="P:inter-Golgi cisterna vesicle-mediated transport"/>
    <property type="evidence" value="ECO:0007669"/>
    <property type="project" value="TreeGrafter"/>
</dbReference>
<dbReference type="InterPro" id="IPR023601">
    <property type="entry name" value="Golgi_SNAP_su1"/>
</dbReference>
<evidence type="ECO:0000256" key="6">
    <source>
        <dbReference type="ARBA" id="ARBA00022989"/>
    </source>
</evidence>
<keyword evidence="4" id="KW-0812">Transmembrane</keyword>
<keyword evidence="3 9" id="KW-0813">Transport</keyword>
<dbReference type="PIRSF" id="PIRSF027109">
    <property type="entry name" value="Golgi_SNARE"/>
    <property type="match status" value="1"/>
</dbReference>
<dbReference type="GO" id="GO:0005484">
    <property type="term" value="F:SNAP receptor activity"/>
    <property type="evidence" value="ECO:0007669"/>
    <property type="project" value="TreeGrafter"/>
</dbReference>
<dbReference type="GO" id="GO:0015031">
    <property type="term" value="P:protein transport"/>
    <property type="evidence" value="ECO:0007669"/>
    <property type="project" value="UniProtKB-KW"/>
</dbReference>
<evidence type="ECO:0000256" key="8">
    <source>
        <dbReference type="ARBA" id="ARBA00023136"/>
    </source>
</evidence>
<evidence type="ECO:0000256" key="1">
    <source>
        <dbReference type="ARBA" id="ARBA00004409"/>
    </source>
</evidence>
<dbReference type="GO" id="GO:0005801">
    <property type="term" value="C:cis-Golgi network"/>
    <property type="evidence" value="ECO:0007669"/>
    <property type="project" value="InterPro"/>
</dbReference>
<organism evidence="11 12">
    <name type="scientific">Heterodermia speciosa</name>
    <dbReference type="NCBI Taxonomy" id="116794"/>
    <lineage>
        <taxon>Eukaryota</taxon>
        <taxon>Fungi</taxon>
        <taxon>Dikarya</taxon>
        <taxon>Ascomycota</taxon>
        <taxon>Pezizomycotina</taxon>
        <taxon>Lecanoromycetes</taxon>
        <taxon>OSLEUM clade</taxon>
        <taxon>Lecanoromycetidae</taxon>
        <taxon>Caliciales</taxon>
        <taxon>Physciaceae</taxon>
        <taxon>Heterodermia</taxon>
    </lineage>
</organism>
<protein>
    <recommendedName>
        <fullName evidence="9">Golgi SNAP receptor complex member 1</fullName>
    </recommendedName>
</protein>
<accession>A0A8H3IYL1</accession>
<keyword evidence="9" id="KW-0931">ER-Golgi transport</keyword>